<feature type="compositionally biased region" description="Basic and acidic residues" evidence="5">
    <location>
        <begin position="137"/>
        <end position="207"/>
    </location>
</feature>
<dbReference type="PROSITE" id="PS52015">
    <property type="entry name" value="TONB_CTD"/>
    <property type="match status" value="1"/>
</dbReference>
<keyword evidence="4" id="KW-0472">Membrane</keyword>
<evidence type="ECO:0000259" key="6">
    <source>
        <dbReference type="PROSITE" id="PS52015"/>
    </source>
</evidence>
<name>A0A1H3GDS1_ALLWA</name>
<dbReference type="InterPro" id="IPR006260">
    <property type="entry name" value="TonB/TolA_C"/>
</dbReference>
<feature type="domain" description="TonB C-terminal" evidence="6">
    <location>
        <begin position="279"/>
        <end position="369"/>
    </location>
</feature>
<dbReference type="Pfam" id="PF13103">
    <property type="entry name" value="TonB_2"/>
    <property type="match status" value="1"/>
</dbReference>
<dbReference type="Gene3D" id="3.30.1150.10">
    <property type="match status" value="1"/>
</dbReference>
<accession>A0A1H3GDS1</accession>
<dbReference type="Proteomes" id="UP000198672">
    <property type="component" value="Unassembled WGS sequence"/>
</dbReference>
<dbReference type="OrthoDB" id="6194496at2"/>
<dbReference type="NCBIfam" id="TIGR01352">
    <property type="entry name" value="tonB_Cterm"/>
    <property type="match status" value="1"/>
</dbReference>
<evidence type="ECO:0000256" key="1">
    <source>
        <dbReference type="ARBA" id="ARBA00004167"/>
    </source>
</evidence>
<dbReference type="RefSeq" id="WP_091333908.1">
    <property type="nucleotide sequence ID" value="NZ_FNOW01000024.1"/>
</dbReference>
<organism evidence="7 8">
    <name type="scientific">Allochromatium warmingii</name>
    <name type="common">Chromatium warmingii</name>
    <dbReference type="NCBI Taxonomy" id="61595"/>
    <lineage>
        <taxon>Bacteria</taxon>
        <taxon>Pseudomonadati</taxon>
        <taxon>Pseudomonadota</taxon>
        <taxon>Gammaproteobacteria</taxon>
        <taxon>Chromatiales</taxon>
        <taxon>Chromatiaceae</taxon>
        <taxon>Allochromatium</taxon>
    </lineage>
</organism>
<dbReference type="AlphaFoldDB" id="A0A1H3GDS1"/>
<evidence type="ECO:0000313" key="8">
    <source>
        <dbReference type="Proteomes" id="UP000198672"/>
    </source>
</evidence>
<keyword evidence="3" id="KW-1133">Transmembrane helix</keyword>
<gene>
    <name evidence="7" type="ORF">SAMN05421644_12429</name>
</gene>
<dbReference type="InterPro" id="IPR014161">
    <property type="entry name" value="Tol-Pal_TolA"/>
</dbReference>
<evidence type="ECO:0000256" key="4">
    <source>
        <dbReference type="ARBA" id="ARBA00023136"/>
    </source>
</evidence>
<evidence type="ECO:0000256" key="3">
    <source>
        <dbReference type="ARBA" id="ARBA00022989"/>
    </source>
</evidence>
<dbReference type="GO" id="GO:0019534">
    <property type="term" value="F:toxin transmembrane transporter activity"/>
    <property type="evidence" value="ECO:0007669"/>
    <property type="project" value="InterPro"/>
</dbReference>
<evidence type="ECO:0000256" key="5">
    <source>
        <dbReference type="SAM" id="MobiDB-lite"/>
    </source>
</evidence>
<feature type="region of interest" description="Disordered" evidence="5">
    <location>
        <begin position="120"/>
        <end position="207"/>
    </location>
</feature>
<protein>
    <submittedName>
        <fullName evidence="7">Colicin import membrane protein</fullName>
    </submittedName>
</protein>
<dbReference type="GO" id="GO:0043213">
    <property type="term" value="P:bacteriocin transport"/>
    <property type="evidence" value="ECO:0007669"/>
    <property type="project" value="InterPro"/>
</dbReference>
<evidence type="ECO:0000256" key="2">
    <source>
        <dbReference type="ARBA" id="ARBA00022692"/>
    </source>
</evidence>
<keyword evidence="8" id="KW-1185">Reference proteome</keyword>
<proteinExistence type="predicted"/>
<dbReference type="GO" id="GO:0016020">
    <property type="term" value="C:membrane"/>
    <property type="evidence" value="ECO:0007669"/>
    <property type="project" value="UniProtKB-SubCell"/>
</dbReference>
<dbReference type="SUPFAM" id="SSF74653">
    <property type="entry name" value="TolA/TonB C-terminal domain"/>
    <property type="match status" value="1"/>
</dbReference>
<dbReference type="EMBL" id="FNOW01000024">
    <property type="protein sequence ID" value="SDY01421.1"/>
    <property type="molecule type" value="Genomic_DNA"/>
</dbReference>
<dbReference type="STRING" id="61595.SAMN05421644_12429"/>
<evidence type="ECO:0000313" key="7">
    <source>
        <dbReference type="EMBL" id="SDY01421.1"/>
    </source>
</evidence>
<keyword evidence="2" id="KW-0812">Transmembrane</keyword>
<dbReference type="NCBIfam" id="TIGR02794">
    <property type="entry name" value="tolA_full"/>
    <property type="match status" value="1"/>
</dbReference>
<reference evidence="8" key="1">
    <citation type="submission" date="2016-10" db="EMBL/GenBank/DDBJ databases">
        <authorList>
            <person name="Varghese N."/>
            <person name="Submissions S."/>
        </authorList>
    </citation>
    <scope>NUCLEOTIDE SEQUENCE [LARGE SCALE GENOMIC DNA]</scope>
    <source>
        <strain evidence="8">DSM 173</strain>
    </source>
</reference>
<dbReference type="InterPro" id="IPR037682">
    <property type="entry name" value="TonB_C"/>
</dbReference>
<sequence>MAESLRVHRGAWYGSLALHVLFALVFLVGVEALKPMPETGSPARVIQANLITDRAIGTLVADLETDTAIAPEVFEPAKPEFESEPELEPALIPEPEPFTPDLAEAQRLAAELITQEAAQREFQEQKRAAQRLAAEQEAERQRRAEAEARAQAEEQARRQVERERQHAEAERLAQERAEAERQRAAQEARRLAAERERQRRQEAERRAAEAAQLAAELERAHQQQLAEEAAQLVKDEEQRLAEDLLQEQLLAEAAQLRTEERIKKPKVRGNQGAITETTREYQNMIGEYVEQYWIRPAELNQEIQYEVIVLVRLTQSGDLIDAKIIQSNGTHLFEQSVLAAINKAGRFPVPDGPEFENFRQFKFKFKPRR</sequence>
<comment type="subcellular location">
    <subcellularLocation>
        <location evidence="1">Membrane</location>
        <topology evidence="1">Single-pass membrane protein</topology>
    </subcellularLocation>
</comment>